<accession>A0A8D8XFL8</accession>
<keyword evidence="3" id="KW-0969">Cilium</keyword>
<dbReference type="GO" id="GO:0035735">
    <property type="term" value="P:intraciliary transport involved in cilium assembly"/>
    <property type="evidence" value="ECO:0007669"/>
    <property type="project" value="TreeGrafter"/>
</dbReference>
<dbReference type="PANTHER" id="PTHR31432:SF0">
    <property type="entry name" value="INTRAFLAGELLAR TRANSPORT PROTEIN 74 HOMOLOG"/>
    <property type="match status" value="1"/>
</dbReference>
<proteinExistence type="predicted"/>
<evidence type="ECO:0000313" key="3">
    <source>
        <dbReference type="EMBL" id="CAG6693648.1"/>
    </source>
</evidence>
<feature type="region of interest" description="Disordered" evidence="2">
    <location>
        <begin position="51"/>
        <end position="71"/>
    </location>
</feature>
<dbReference type="EMBL" id="HBUF01313967">
    <property type="protein sequence ID" value="CAG6693648.1"/>
    <property type="molecule type" value="Transcribed_RNA"/>
</dbReference>
<dbReference type="GO" id="GO:0048487">
    <property type="term" value="F:beta-tubulin binding"/>
    <property type="evidence" value="ECO:0007669"/>
    <property type="project" value="InterPro"/>
</dbReference>
<keyword evidence="3" id="KW-0966">Cell projection</keyword>
<dbReference type="AlphaFoldDB" id="A0A8D8XFL8"/>
<keyword evidence="1" id="KW-0175">Coiled coil</keyword>
<sequence>MATELTELQGKLFDYNLAMDKVNTQTNIVDIEEEYLELRAANEIETRHLEEQFTERSKKQRQLHELESEIEKERKHTESVIDAMDPGLKMKYLELQDQHKALLNQMDSAQQQVDTLGYQTSVLRDKMSGSSIKLEAVQLSETLAELEEQYKTLLEEEENKLTPEQEREKLLLQLKNDNYEITNAETNMQMIEAQIKEAEGTLEQLNQDLEESQSEKHQKYIELKKREDIIETFLASYDENKRLETDKIRQLESDIVAALTNQSLHIATLPPTQSDLHLLRNSSNQSVVSNSEKTVETLQTELRQLNLNFANVSTNCSNRGLCSNEKLCLNQGL</sequence>
<evidence type="ECO:0000256" key="1">
    <source>
        <dbReference type="SAM" id="Coils"/>
    </source>
</evidence>
<keyword evidence="3" id="KW-0282">Flagellum</keyword>
<organism evidence="3">
    <name type="scientific">Cacopsylla melanoneura</name>
    <dbReference type="NCBI Taxonomy" id="428564"/>
    <lineage>
        <taxon>Eukaryota</taxon>
        <taxon>Metazoa</taxon>
        <taxon>Ecdysozoa</taxon>
        <taxon>Arthropoda</taxon>
        <taxon>Hexapoda</taxon>
        <taxon>Insecta</taxon>
        <taxon>Pterygota</taxon>
        <taxon>Neoptera</taxon>
        <taxon>Paraneoptera</taxon>
        <taxon>Hemiptera</taxon>
        <taxon>Sternorrhyncha</taxon>
        <taxon>Psylloidea</taxon>
        <taxon>Psyllidae</taxon>
        <taxon>Psyllinae</taxon>
        <taxon>Cacopsylla</taxon>
    </lineage>
</organism>
<feature type="coiled-coil region" evidence="1">
    <location>
        <begin position="288"/>
        <end position="315"/>
    </location>
</feature>
<name>A0A8D8XFL8_9HEMI</name>
<dbReference type="PANTHER" id="PTHR31432">
    <property type="entry name" value="INTRAFLAGELLAR TRANSPORT PROTEIN 74 HOMOLOG"/>
    <property type="match status" value="1"/>
</dbReference>
<protein>
    <submittedName>
        <fullName evidence="3">Intraflagellar transport protein 74 homolog</fullName>
    </submittedName>
</protein>
<dbReference type="GO" id="GO:0005929">
    <property type="term" value="C:cilium"/>
    <property type="evidence" value="ECO:0007669"/>
    <property type="project" value="TreeGrafter"/>
</dbReference>
<dbReference type="InterPro" id="IPR029602">
    <property type="entry name" value="IFT74"/>
</dbReference>
<evidence type="ECO:0000256" key="2">
    <source>
        <dbReference type="SAM" id="MobiDB-lite"/>
    </source>
</evidence>
<dbReference type="GO" id="GO:0030992">
    <property type="term" value="C:intraciliary transport particle B"/>
    <property type="evidence" value="ECO:0007669"/>
    <property type="project" value="InterPro"/>
</dbReference>
<reference evidence="3" key="1">
    <citation type="submission" date="2021-05" db="EMBL/GenBank/DDBJ databases">
        <authorList>
            <person name="Alioto T."/>
            <person name="Alioto T."/>
            <person name="Gomez Garrido J."/>
        </authorList>
    </citation>
    <scope>NUCLEOTIDE SEQUENCE</scope>
</reference>